<name>A0A9Q0MDA4_BLOTA</name>
<evidence type="ECO:0000256" key="9">
    <source>
        <dbReference type="ARBA" id="ARBA00022946"/>
    </source>
</evidence>
<keyword evidence="8" id="KW-0999">Mitochondrion inner membrane</keyword>
<keyword evidence="11 17" id="KW-1133">Transmembrane helix</keyword>
<evidence type="ECO:0000256" key="16">
    <source>
        <dbReference type="ARBA" id="ARBA00046528"/>
    </source>
</evidence>
<organism evidence="18 19">
    <name type="scientific">Blomia tropicalis</name>
    <name type="common">Mite</name>
    <dbReference type="NCBI Taxonomy" id="40697"/>
    <lineage>
        <taxon>Eukaryota</taxon>
        <taxon>Metazoa</taxon>
        <taxon>Ecdysozoa</taxon>
        <taxon>Arthropoda</taxon>
        <taxon>Chelicerata</taxon>
        <taxon>Arachnida</taxon>
        <taxon>Acari</taxon>
        <taxon>Acariformes</taxon>
        <taxon>Sarcoptiformes</taxon>
        <taxon>Astigmata</taxon>
        <taxon>Glycyphagoidea</taxon>
        <taxon>Echimyopodidae</taxon>
        <taxon>Blomia</taxon>
    </lineage>
</organism>
<keyword evidence="7 17" id="KW-0812">Transmembrane</keyword>
<feature type="transmembrane region" description="Helical" evidence="17">
    <location>
        <begin position="119"/>
        <end position="142"/>
    </location>
</feature>
<dbReference type="PANTHER" id="PTHR13327">
    <property type="entry name" value="NADH-UBIQUINONE OXIDOREDUCTASE ESSS SUBUNIT, MITOCHONDRIAL PRECURSOR"/>
    <property type="match status" value="1"/>
</dbReference>
<evidence type="ECO:0000256" key="15">
    <source>
        <dbReference type="ARBA" id="ARBA00031387"/>
    </source>
</evidence>
<accession>A0A9Q0MDA4</accession>
<evidence type="ECO:0000256" key="17">
    <source>
        <dbReference type="SAM" id="Phobius"/>
    </source>
</evidence>
<comment type="caution">
    <text evidence="18">The sequence shown here is derived from an EMBL/GenBank/DDBJ whole genome shotgun (WGS) entry which is preliminary data.</text>
</comment>
<evidence type="ECO:0000313" key="18">
    <source>
        <dbReference type="EMBL" id="KAJ6223492.1"/>
    </source>
</evidence>
<evidence type="ECO:0000256" key="6">
    <source>
        <dbReference type="ARBA" id="ARBA00022660"/>
    </source>
</evidence>
<keyword evidence="19" id="KW-1185">Reference proteome</keyword>
<evidence type="ECO:0000256" key="3">
    <source>
        <dbReference type="ARBA" id="ARBA00008915"/>
    </source>
</evidence>
<gene>
    <name evidence="18" type="ORF">RDWZM_002037</name>
</gene>
<dbReference type="Pfam" id="PF10183">
    <property type="entry name" value="ESSS"/>
    <property type="match status" value="1"/>
</dbReference>
<dbReference type="InterPro" id="IPR019329">
    <property type="entry name" value="NADH_UbQ_OxRdtase_ESSS_su"/>
</dbReference>
<keyword evidence="13 17" id="KW-0472">Membrane</keyword>
<keyword evidence="6" id="KW-0679">Respiratory chain</keyword>
<evidence type="ECO:0000256" key="10">
    <source>
        <dbReference type="ARBA" id="ARBA00022982"/>
    </source>
</evidence>
<dbReference type="GO" id="GO:0005743">
    <property type="term" value="C:mitochondrial inner membrane"/>
    <property type="evidence" value="ECO:0007669"/>
    <property type="project" value="UniProtKB-SubCell"/>
</dbReference>
<comment type="similarity">
    <text evidence="3">Belongs to the complex I NDUFB11 subunit family.</text>
</comment>
<protein>
    <recommendedName>
        <fullName evidence="4">NADH dehydrogenase [ubiquinone] 1 beta subcomplex subunit 11, mitochondrial</fullName>
    </recommendedName>
    <alternativeName>
        <fullName evidence="15">Complex I-ESSS</fullName>
    </alternativeName>
    <alternativeName>
        <fullName evidence="14">NADH-ubiquinone oxidoreductase ESSS subunit</fullName>
    </alternativeName>
</protein>
<evidence type="ECO:0000256" key="2">
    <source>
        <dbReference type="ARBA" id="ARBA00004434"/>
    </source>
</evidence>
<evidence type="ECO:0000256" key="12">
    <source>
        <dbReference type="ARBA" id="ARBA00023128"/>
    </source>
</evidence>
<evidence type="ECO:0000256" key="11">
    <source>
        <dbReference type="ARBA" id="ARBA00022989"/>
    </source>
</evidence>
<evidence type="ECO:0000256" key="14">
    <source>
        <dbReference type="ARBA" id="ARBA00030753"/>
    </source>
</evidence>
<comment type="function">
    <text evidence="1">Accessory subunit of the mitochondrial membrane respiratory chain NADH dehydrogenase (Complex I), that is believed not to be involved in catalysis. Complex I functions in the transfer of electrons from NADH to the respiratory chain. The immediate electron acceptor for the enzyme is believed to be ubiquinone.</text>
</comment>
<dbReference type="Proteomes" id="UP001142055">
    <property type="component" value="Chromosome 1"/>
</dbReference>
<dbReference type="EMBL" id="JAPWDV010000001">
    <property type="protein sequence ID" value="KAJ6223492.1"/>
    <property type="molecule type" value="Genomic_DNA"/>
</dbReference>
<keyword evidence="10" id="KW-0249">Electron transport</keyword>
<evidence type="ECO:0000256" key="5">
    <source>
        <dbReference type="ARBA" id="ARBA00022448"/>
    </source>
</evidence>
<keyword evidence="9" id="KW-0809">Transit peptide</keyword>
<keyword evidence="5" id="KW-0813">Transport</keyword>
<evidence type="ECO:0000256" key="7">
    <source>
        <dbReference type="ARBA" id="ARBA00022692"/>
    </source>
</evidence>
<sequence length="195" mass="22817">MIGTSIRLRLLCQRLPALRRTFHSNAPFVINPNRLQMQSSILQRLKRLEPLQIAQLRLINTTDKNKDHHQSIDVFDPEFLGKKKPSGPKTAQEFADVNSQKNWISYGFDETDPIEDKHLYNFAFFTLYTLGCVTFLYFLYYFPDFILEDWSLREAFLELDRREALGLPLIDPNLVDPSKIQLPTDEELGGYRVYT</sequence>
<keyword evidence="12" id="KW-0496">Mitochondrion</keyword>
<evidence type="ECO:0000256" key="1">
    <source>
        <dbReference type="ARBA" id="ARBA00003195"/>
    </source>
</evidence>
<evidence type="ECO:0000256" key="8">
    <source>
        <dbReference type="ARBA" id="ARBA00022792"/>
    </source>
</evidence>
<evidence type="ECO:0000256" key="4">
    <source>
        <dbReference type="ARBA" id="ARBA00018632"/>
    </source>
</evidence>
<comment type="subcellular location">
    <subcellularLocation>
        <location evidence="2">Mitochondrion inner membrane</location>
        <topology evidence="2">Single-pass membrane protein</topology>
    </subcellularLocation>
</comment>
<dbReference type="AlphaFoldDB" id="A0A9Q0MDA4"/>
<dbReference type="PANTHER" id="PTHR13327:SF0">
    <property type="entry name" value="NADH DEHYDROGENASE [UBIQUINONE] 1 BETA SUBCOMPLEX SUBUNIT 11, MITOCHONDRIAL"/>
    <property type="match status" value="1"/>
</dbReference>
<proteinExistence type="inferred from homology"/>
<reference evidence="18" key="1">
    <citation type="submission" date="2022-12" db="EMBL/GenBank/DDBJ databases">
        <title>Genome assemblies of Blomia tropicalis.</title>
        <authorList>
            <person name="Cui Y."/>
        </authorList>
    </citation>
    <scope>NUCLEOTIDE SEQUENCE</scope>
    <source>
        <tissue evidence="18">Adult mites</tissue>
    </source>
</reference>
<comment type="subunit">
    <text evidence="16">Complex I is composed of 45 different subunits. Interacts with BCAP31.</text>
</comment>
<dbReference type="OrthoDB" id="5917019at2759"/>
<evidence type="ECO:0000256" key="13">
    <source>
        <dbReference type="ARBA" id="ARBA00023136"/>
    </source>
</evidence>
<dbReference type="OMA" id="NWQSYGW"/>
<evidence type="ECO:0000313" key="19">
    <source>
        <dbReference type="Proteomes" id="UP001142055"/>
    </source>
</evidence>